<name>A0ABW1YFB4_9DEIO</name>
<keyword evidence="3 4" id="KW-0175">Coiled coil</keyword>
<dbReference type="Proteomes" id="UP001596297">
    <property type="component" value="Unassembled WGS sequence"/>
</dbReference>
<proteinExistence type="inferred from homology"/>
<dbReference type="InterPro" id="IPR058792">
    <property type="entry name" value="Beta-barrel_RND_2"/>
</dbReference>
<organism evidence="9 10">
    <name type="scientific">Deinococcus lacus</name>
    <dbReference type="NCBI Taxonomy" id="392561"/>
    <lineage>
        <taxon>Bacteria</taxon>
        <taxon>Thermotogati</taxon>
        <taxon>Deinococcota</taxon>
        <taxon>Deinococci</taxon>
        <taxon>Deinococcales</taxon>
        <taxon>Deinococcaceae</taxon>
        <taxon>Deinococcus</taxon>
    </lineage>
</organism>
<evidence type="ECO:0000256" key="1">
    <source>
        <dbReference type="ARBA" id="ARBA00004196"/>
    </source>
</evidence>
<feature type="compositionally biased region" description="Low complexity" evidence="5">
    <location>
        <begin position="510"/>
        <end position="526"/>
    </location>
</feature>
<evidence type="ECO:0000256" key="3">
    <source>
        <dbReference type="ARBA" id="ARBA00023054"/>
    </source>
</evidence>
<evidence type="ECO:0000259" key="7">
    <source>
        <dbReference type="Pfam" id="PF00364"/>
    </source>
</evidence>
<feature type="domain" description="Lipoyl-binding" evidence="7">
    <location>
        <begin position="89"/>
        <end position="128"/>
    </location>
</feature>
<keyword evidence="6" id="KW-0812">Transmembrane</keyword>
<dbReference type="Gene3D" id="2.40.50.100">
    <property type="match status" value="1"/>
</dbReference>
<evidence type="ECO:0000256" key="2">
    <source>
        <dbReference type="ARBA" id="ARBA00009477"/>
    </source>
</evidence>
<feature type="region of interest" description="Disordered" evidence="5">
    <location>
        <begin position="1"/>
        <end position="21"/>
    </location>
</feature>
<dbReference type="Gene3D" id="2.40.30.170">
    <property type="match status" value="1"/>
</dbReference>
<sequence>MTSTPPPSAGTVPVAPAPRRGARRKRPWLWPALLLLGAGGAAAYFLAPKAPPLTEVQTVLAAKGDLVRTVTGSGTAKAETSRNLSFSVAGTVAEVLVAVGDTVEKGQLLARLDTSAQQREIESAESGVRSAEADLRRAEAEVQRAQGEVTRAQGEVPKAQAELERAQAEVERAQAAERDLQRDSARSTQTAQLAVAAAQEGLRSAESRLSLQRQLLAAGAVSAQEVRSAETERAEAARKLQQAQTDLAFAAKSVSSAGLIQARAGVETARASLEQTRNAVGQARIGVTQAEAGVETARAGLAAARLKVANLQKALADTELRAPSSGVVSALNITVGNPASTTAPAAELTDPSRLYLEVPFDETRSPELQRGQAVKVQFDALPGETVTGQIGRVDPVAQASGQVASVKARIPLEGAQKVKPGYTGLATVTLETVEDATLVPLEATLEEAGENYVWTVRPAAEDTPASAHRVRVTVTARSANEAAVTGIQPGDRLVSPAPSDLTEGQPVQVAAGTPADAAGAGEKAKP</sequence>
<keyword evidence="6" id="KW-1133">Transmembrane helix</keyword>
<dbReference type="InterPro" id="IPR050465">
    <property type="entry name" value="UPF0194_transport"/>
</dbReference>
<evidence type="ECO:0000313" key="10">
    <source>
        <dbReference type="Proteomes" id="UP001596297"/>
    </source>
</evidence>
<accession>A0ABW1YFB4</accession>
<keyword evidence="6" id="KW-0472">Membrane</keyword>
<dbReference type="SUPFAM" id="SSF111369">
    <property type="entry name" value="HlyD-like secretion proteins"/>
    <property type="match status" value="2"/>
</dbReference>
<reference evidence="10" key="1">
    <citation type="journal article" date="2019" name="Int. J. Syst. Evol. Microbiol.">
        <title>The Global Catalogue of Microorganisms (GCM) 10K type strain sequencing project: providing services to taxonomists for standard genome sequencing and annotation.</title>
        <authorList>
            <consortium name="The Broad Institute Genomics Platform"/>
            <consortium name="The Broad Institute Genome Sequencing Center for Infectious Disease"/>
            <person name="Wu L."/>
            <person name="Ma J."/>
        </authorList>
    </citation>
    <scope>NUCLEOTIDE SEQUENCE [LARGE SCALE GENOMIC DNA]</scope>
    <source>
        <strain evidence="10">CGMCC 1.15772</strain>
    </source>
</reference>
<comment type="subcellular location">
    <subcellularLocation>
        <location evidence="1">Cell envelope</location>
    </subcellularLocation>
</comment>
<dbReference type="RefSeq" id="WP_380084004.1">
    <property type="nucleotide sequence ID" value="NZ_JBHSWD010000002.1"/>
</dbReference>
<feature type="domain" description="CusB-like beta-barrel" evidence="8">
    <location>
        <begin position="356"/>
        <end position="424"/>
    </location>
</feature>
<dbReference type="EMBL" id="JBHSWD010000002">
    <property type="protein sequence ID" value="MFC6592698.1"/>
    <property type="molecule type" value="Genomic_DNA"/>
</dbReference>
<dbReference type="Gene3D" id="1.10.287.620">
    <property type="entry name" value="Helix Hairpins"/>
    <property type="match status" value="1"/>
</dbReference>
<feature type="coiled-coil region" evidence="4">
    <location>
        <begin position="121"/>
        <end position="183"/>
    </location>
</feature>
<comment type="similarity">
    <text evidence="2">Belongs to the membrane fusion protein (MFP) (TC 8.A.1) family.</text>
</comment>
<keyword evidence="10" id="KW-1185">Reference proteome</keyword>
<dbReference type="Pfam" id="PF25954">
    <property type="entry name" value="Beta-barrel_RND_2"/>
    <property type="match status" value="1"/>
</dbReference>
<evidence type="ECO:0000313" key="9">
    <source>
        <dbReference type="EMBL" id="MFC6592698.1"/>
    </source>
</evidence>
<comment type="caution">
    <text evidence="9">The sequence shown here is derived from an EMBL/GenBank/DDBJ whole genome shotgun (WGS) entry which is preliminary data.</text>
</comment>
<evidence type="ECO:0000259" key="8">
    <source>
        <dbReference type="Pfam" id="PF25954"/>
    </source>
</evidence>
<dbReference type="PANTHER" id="PTHR32347:SF23">
    <property type="entry name" value="BLL5650 PROTEIN"/>
    <property type="match status" value="1"/>
</dbReference>
<dbReference type="Gene3D" id="2.40.420.20">
    <property type="match status" value="1"/>
</dbReference>
<feature type="region of interest" description="Disordered" evidence="5">
    <location>
        <begin position="482"/>
        <end position="526"/>
    </location>
</feature>
<dbReference type="Pfam" id="PF00364">
    <property type="entry name" value="Biotin_lipoyl"/>
    <property type="match status" value="1"/>
</dbReference>
<dbReference type="InterPro" id="IPR000089">
    <property type="entry name" value="Biotin_lipoyl"/>
</dbReference>
<feature type="transmembrane region" description="Helical" evidence="6">
    <location>
        <begin position="28"/>
        <end position="47"/>
    </location>
</feature>
<evidence type="ECO:0000256" key="6">
    <source>
        <dbReference type="SAM" id="Phobius"/>
    </source>
</evidence>
<protein>
    <submittedName>
        <fullName evidence="9">Efflux RND transporter periplasmic adaptor subunit</fullName>
    </submittedName>
</protein>
<gene>
    <name evidence="9" type="ORF">ACFP81_12310</name>
</gene>
<dbReference type="InterPro" id="IPR006143">
    <property type="entry name" value="RND_pump_MFP"/>
</dbReference>
<dbReference type="PANTHER" id="PTHR32347">
    <property type="entry name" value="EFFLUX SYSTEM COMPONENT YKNX-RELATED"/>
    <property type="match status" value="1"/>
</dbReference>
<dbReference type="NCBIfam" id="TIGR01730">
    <property type="entry name" value="RND_mfp"/>
    <property type="match status" value="1"/>
</dbReference>
<evidence type="ECO:0000256" key="5">
    <source>
        <dbReference type="SAM" id="MobiDB-lite"/>
    </source>
</evidence>
<evidence type="ECO:0000256" key="4">
    <source>
        <dbReference type="SAM" id="Coils"/>
    </source>
</evidence>